<evidence type="ECO:0000256" key="1">
    <source>
        <dbReference type="ARBA" id="ARBA00004141"/>
    </source>
</evidence>
<dbReference type="InterPro" id="IPR050638">
    <property type="entry name" value="AA-Vitamin_Transporters"/>
</dbReference>
<feature type="transmembrane region" description="Helical" evidence="6">
    <location>
        <begin position="200"/>
        <end position="225"/>
    </location>
</feature>
<dbReference type="PANTHER" id="PTHR32322:SF2">
    <property type="entry name" value="EAMA DOMAIN-CONTAINING PROTEIN"/>
    <property type="match status" value="1"/>
</dbReference>
<feature type="transmembrane region" description="Helical" evidence="6">
    <location>
        <begin position="6"/>
        <end position="25"/>
    </location>
</feature>
<feature type="transmembrane region" description="Helical" evidence="6">
    <location>
        <begin position="115"/>
        <end position="134"/>
    </location>
</feature>
<comment type="caution">
    <text evidence="8">The sequence shown here is derived from an EMBL/GenBank/DDBJ whole genome shotgun (WGS) entry which is preliminary data.</text>
</comment>
<dbReference type="InterPro" id="IPR037185">
    <property type="entry name" value="EmrE-like"/>
</dbReference>
<dbReference type="OrthoDB" id="9805239at2"/>
<feature type="transmembrane region" description="Helical" evidence="6">
    <location>
        <begin position="245"/>
        <end position="276"/>
    </location>
</feature>
<dbReference type="GO" id="GO:0016020">
    <property type="term" value="C:membrane"/>
    <property type="evidence" value="ECO:0007669"/>
    <property type="project" value="UniProtKB-SubCell"/>
</dbReference>
<comment type="subcellular location">
    <subcellularLocation>
        <location evidence="1">Membrane</location>
        <topology evidence="1">Multi-pass membrane protein</topology>
    </subcellularLocation>
</comment>
<evidence type="ECO:0000256" key="4">
    <source>
        <dbReference type="ARBA" id="ARBA00022989"/>
    </source>
</evidence>
<organism evidence="8 9">
    <name type="scientific">Meiothermus hypogaeus NBRC 106114</name>
    <dbReference type="NCBI Taxonomy" id="1227553"/>
    <lineage>
        <taxon>Bacteria</taxon>
        <taxon>Thermotogati</taxon>
        <taxon>Deinococcota</taxon>
        <taxon>Deinococci</taxon>
        <taxon>Thermales</taxon>
        <taxon>Thermaceae</taxon>
        <taxon>Meiothermus</taxon>
    </lineage>
</organism>
<dbReference type="EMBL" id="BJXL01000072">
    <property type="protein sequence ID" value="GEM84022.1"/>
    <property type="molecule type" value="Genomic_DNA"/>
</dbReference>
<dbReference type="PANTHER" id="PTHR32322">
    <property type="entry name" value="INNER MEMBRANE TRANSPORTER"/>
    <property type="match status" value="1"/>
</dbReference>
<dbReference type="InterPro" id="IPR000620">
    <property type="entry name" value="EamA_dom"/>
</dbReference>
<feature type="transmembrane region" description="Helical" evidence="6">
    <location>
        <begin position="141"/>
        <end position="164"/>
    </location>
</feature>
<sequence length="295" mass="32111">MSSYLFPVYSVVAWGLNFTLMKVLVVQLPPHAMNSLRTLIAGLIFLLLWRFQERLTWRDWLIVGGIGMLGNVAYQSLFLEAVPRLSASYNTIVSTTGPVWVALIGAWWLRERLSLLGYAGFALSLLGVVVLSWGGEGRLELLGVLYSLGAALIWAVYTVASRVFGERYRLLTWTGVGFVVGMLPYWLWHAPEAARLGSNLLSPLVLVGITASAVFALVLAFLSWVRAVQLLGPVRVAPFQYLTPLVGVAAGVLLLGETLTWVDVLAGVVILLGVFITQRARSSAPVVASVGRGRT</sequence>
<keyword evidence="5 6" id="KW-0472">Membrane</keyword>
<keyword evidence="3 6" id="KW-0812">Transmembrane</keyword>
<dbReference type="AlphaFoldDB" id="A0A511R552"/>
<dbReference type="Pfam" id="PF00892">
    <property type="entry name" value="EamA"/>
    <property type="match status" value="2"/>
</dbReference>
<protein>
    <submittedName>
        <fullName evidence="8">Permease</fullName>
    </submittedName>
</protein>
<keyword evidence="4 6" id="KW-1133">Transmembrane helix</keyword>
<feature type="transmembrane region" description="Helical" evidence="6">
    <location>
        <begin position="89"/>
        <end position="109"/>
    </location>
</feature>
<evidence type="ECO:0000256" key="3">
    <source>
        <dbReference type="ARBA" id="ARBA00022692"/>
    </source>
</evidence>
<dbReference type="SUPFAM" id="SSF103481">
    <property type="entry name" value="Multidrug resistance efflux transporter EmrE"/>
    <property type="match status" value="2"/>
</dbReference>
<evidence type="ECO:0000313" key="8">
    <source>
        <dbReference type="EMBL" id="GEM84022.1"/>
    </source>
</evidence>
<dbReference type="RefSeq" id="WP_119342110.1">
    <property type="nucleotide sequence ID" value="NZ_BJXL01000072.1"/>
</dbReference>
<feature type="transmembrane region" description="Helical" evidence="6">
    <location>
        <begin position="170"/>
        <end position="188"/>
    </location>
</feature>
<evidence type="ECO:0000259" key="7">
    <source>
        <dbReference type="Pfam" id="PF00892"/>
    </source>
</evidence>
<evidence type="ECO:0000256" key="2">
    <source>
        <dbReference type="ARBA" id="ARBA00007362"/>
    </source>
</evidence>
<feature type="domain" description="EamA" evidence="7">
    <location>
        <begin position="142"/>
        <end position="277"/>
    </location>
</feature>
<name>A0A511R552_9DEIN</name>
<feature type="transmembrane region" description="Helical" evidence="6">
    <location>
        <begin position="57"/>
        <end position="77"/>
    </location>
</feature>
<dbReference type="Gene3D" id="1.10.3730.20">
    <property type="match status" value="1"/>
</dbReference>
<gene>
    <name evidence="8" type="ORF">MHY01S_21880</name>
</gene>
<proteinExistence type="inferred from homology"/>
<feature type="domain" description="EamA" evidence="7">
    <location>
        <begin position="3"/>
        <end position="132"/>
    </location>
</feature>
<comment type="similarity">
    <text evidence="2">Belongs to the EamA transporter family.</text>
</comment>
<accession>A0A511R552</accession>
<evidence type="ECO:0000256" key="5">
    <source>
        <dbReference type="ARBA" id="ARBA00023136"/>
    </source>
</evidence>
<evidence type="ECO:0000256" key="6">
    <source>
        <dbReference type="SAM" id="Phobius"/>
    </source>
</evidence>
<evidence type="ECO:0000313" key="9">
    <source>
        <dbReference type="Proteomes" id="UP000321197"/>
    </source>
</evidence>
<reference evidence="8 9" key="1">
    <citation type="submission" date="2019-07" db="EMBL/GenBank/DDBJ databases">
        <title>Whole genome shotgun sequence of Meiothermus hypogaeus NBRC 106114.</title>
        <authorList>
            <person name="Hosoyama A."/>
            <person name="Uohara A."/>
            <person name="Ohji S."/>
            <person name="Ichikawa N."/>
        </authorList>
    </citation>
    <scope>NUCLEOTIDE SEQUENCE [LARGE SCALE GENOMIC DNA]</scope>
    <source>
        <strain evidence="8 9">NBRC 106114</strain>
    </source>
</reference>
<dbReference type="Proteomes" id="UP000321197">
    <property type="component" value="Unassembled WGS sequence"/>
</dbReference>